<dbReference type="GO" id="GO:0006355">
    <property type="term" value="P:regulation of DNA-templated transcription"/>
    <property type="evidence" value="ECO:0007669"/>
    <property type="project" value="InterPro"/>
</dbReference>
<dbReference type="Proteomes" id="UP000271010">
    <property type="component" value="Unassembled WGS sequence"/>
</dbReference>
<keyword evidence="11" id="KW-1185">Reference proteome</keyword>
<dbReference type="InterPro" id="IPR011006">
    <property type="entry name" value="CheY-like_superfamily"/>
</dbReference>
<dbReference type="InterPro" id="IPR058031">
    <property type="entry name" value="AAA_lid_NorR"/>
</dbReference>
<feature type="modified residue" description="4-aspartylphosphate" evidence="7">
    <location>
        <position position="58"/>
    </location>
</feature>
<dbReference type="Pfam" id="PF02954">
    <property type="entry name" value="HTH_8"/>
    <property type="match status" value="1"/>
</dbReference>
<keyword evidence="1" id="KW-0547">Nucleotide-binding</keyword>
<keyword evidence="6" id="KW-0804">Transcription</keyword>
<dbReference type="GO" id="GO:0005524">
    <property type="term" value="F:ATP binding"/>
    <property type="evidence" value="ECO:0007669"/>
    <property type="project" value="UniProtKB-KW"/>
</dbReference>
<dbReference type="FunFam" id="3.40.50.300:FF:000006">
    <property type="entry name" value="DNA-binding transcriptional regulator NtrC"/>
    <property type="match status" value="1"/>
</dbReference>
<evidence type="ECO:0000256" key="6">
    <source>
        <dbReference type="ARBA" id="ARBA00023163"/>
    </source>
</evidence>
<name>A0A3M9MRR6_9BACT</name>
<accession>A0A3M9MRR6</accession>
<sequence length="457" mass="51002">MAKYPGELLLIDDEERLRHVLGRVLELEGYHVRQAATAHAGLEMLQQHAQDVWVVLSDVKLPDDHGLNILQKVKQKYPQAEVILMTAYGTIQDGVTAMKMGAFDYLTKGDSDDQLLVVVERAMEKASLQRRIQELEKQVGVTYSLDSILGTSPALRQAKDLTAKVAPTDSTVLLEGETGTGKELFAQAIHQASRRRGKPFMALNCSAFPKDLLESELFGYRKGAFTGAMTDKKGLLEEAHTGTLFLDEVGEMPAELQAKFLRVLETQAFTKLGDTKPIQVNFRLVAATNRDMAAEAEAGHFRPDLYYRLSVFKVRVPTLRERKEDIPTLAKHFLQVFAAKLNPRLQHLSPEFVQKLQAYPWKGNIRELKNVLERAVILAEGDTLTLTPDFLPAEFWSLNSSAGAVESDTALSTVEKNHIRKILAQTGGNKTETARLLHIGLTTLYRKIQEYGLGDVH</sequence>
<dbReference type="FunFam" id="1.10.8.60:FF:000014">
    <property type="entry name" value="DNA-binding transcriptional regulator NtrC"/>
    <property type="match status" value="1"/>
</dbReference>
<comment type="caution">
    <text evidence="10">The sequence shown here is derived from an EMBL/GenBank/DDBJ whole genome shotgun (WGS) entry which is preliminary data.</text>
</comment>
<keyword evidence="4" id="KW-0238">DNA-binding</keyword>
<keyword evidence="7" id="KW-0597">Phosphoprotein</keyword>
<organism evidence="10 11">
    <name type="scientific">Rufibacter immobilis</name>
    <dbReference type="NCBI Taxonomy" id="1348778"/>
    <lineage>
        <taxon>Bacteria</taxon>
        <taxon>Pseudomonadati</taxon>
        <taxon>Bacteroidota</taxon>
        <taxon>Cytophagia</taxon>
        <taxon>Cytophagales</taxon>
        <taxon>Hymenobacteraceae</taxon>
        <taxon>Rufibacter</taxon>
    </lineage>
</organism>
<evidence type="ECO:0000256" key="3">
    <source>
        <dbReference type="ARBA" id="ARBA00023015"/>
    </source>
</evidence>
<dbReference type="PROSITE" id="PS50110">
    <property type="entry name" value="RESPONSE_REGULATORY"/>
    <property type="match status" value="1"/>
</dbReference>
<evidence type="ECO:0000259" key="9">
    <source>
        <dbReference type="PROSITE" id="PS50110"/>
    </source>
</evidence>
<dbReference type="PANTHER" id="PTHR32071">
    <property type="entry name" value="TRANSCRIPTIONAL REGULATORY PROTEIN"/>
    <property type="match status" value="1"/>
</dbReference>
<dbReference type="Pfam" id="PF00072">
    <property type="entry name" value="Response_reg"/>
    <property type="match status" value="1"/>
</dbReference>
<dbReference type="PROSITE" id="PS50045">
    <property type="entry name" value="SIGMA54_INTERACT_4"/>
    <property type="match status" value="1"/>
</dbReference>
<evidence type="ECO:0000256" key="7">
    <source>
        <dbReference type="PROSITE-ProRule" id="PRU00169"/>
    </source>
</evidence>
<dbReference type="InterPro" id="IPR025662">
    <property type="entry name" value="Sigma_54_int_dom_ATP-bd_1"/>
</dbReference>
<dbReference type="GO" id="GO:0000160">
    <property type="term" value="P:phosphorelay signal transduction system"/>
    <property type="evidence" value="ECO:0007669"/>
    <property type="project" value="InterPro"/>
</dbReference>
<dbReference type="AlphaFoldDB" id="A0A3M9MRR6"/>
<dbReference type="InterPro" id="IPR027417">
    <property type="entry name" value="P-loop_NTPase"/>
</dbReference>
<dbReference type="InterPro" id="IPR009057">
    <property type="entry name" value="Homeodomain-like_sf"/>
</dbReference>
<dbReference type="InterPro" id="IPR025943">
    <property type="entry name" value="Sigma_54_int_dom_ATP-bd_2"/>
</dbReference>
<dbReference type="Pfam" id="PF25601">
    <property type="entry name" value="AAA_lid_14"/>
    <property type="match status" value="1"/>
</dbReference>
<dbReference type="PROSITE" id="PS00675">
    <property type="entry name" value="SIGMA54_INTERACT_1"/>
    <property type="match status" value="1"/>
</dbReference>
<dbReference type="InterPro" id="IPR001789">
    <property type="entry name" value="Sig_transdc_resp-reg_receiver"/>
</dbReference>
<dbReference type="OrthoDB" id="9782110at2"/>
<dbReference type="SUPFAM" id="SSF52540">
    <property type="entry name" value="P-loop containing nucleoside triphosphate hydrolases"/>
    <property type="match status" value="1"/>
</dbReference>
<dbReference type="SMART" id="SM00448">
    <property type="entry name" value="REC"/>
    <property type="match status" value="1"/>
</dbReference>
<dbReference type="Gene3D" id="3.40.50.300">
    <property type="entry name" value="P-loop containing nucleotide triphosphate hydrolases"/>
    <property type="match status" value="1"/>
</dbReference>
<keyword evidence="2" id="KW-0067">ATP-binding</keyword>
<proteinExistence type="predicted"/>
<evidence type="ECO:0000313" key="10">
    <source>
        <dbReference type="EMBL" id="RNI28191.1"/>
    </source>
</evidence>
<dbReference type="InterPro" id="IPR002078">
    <property type="entry name" value="Sigma_54_int"/>
</dbReference>
<evidence type="ECO:0000256" key="5">
    <source>
        <dbReference type="ARBA" id="ARBA00023159"/>
    </source>
</evidence>
<dbReference type="SMART" id="SM00382">
    <property type="entry name" value="AAA"/>
    <property type="match status" value="1"/>
</dbReference>
<dbReference type="Gene3D" id="1.10.10.60">
    <property type="entry name" value="Homeodomain-like"/>
    <property type="match status" value="1"/>
</dbReference>
<dbReference type="PROSITE" id="PS00676">
    <property type="entry name" value="SIGMA54_INTERACT_2"/>
    <property type="match status" value="1"/>
</dbReference>
<dbReference type="GO" id="GO:0043565">
    <property type="term" value="F:sequence-specific DNA binding"/>
    <property type="evidence" value="ECO:0007669"/>
    <property type="project" value="InterPro"/>
</dbReference>
<dbReference type="Gene3D" id="3.40.50.2300">
    <property type="match status" value="1"/>
</dbReference>
<dbReference type="EMBL" id="RJJE01000017">
    <property type="protein sequence ID" value="RNI28191.1"/>
    <property type="molecule type" value="Genomic_DNA"/>
</dbReference>
<dbReference type="PRINTS" id="PR01590">
    <property type="entry name" value="HTHFIS"/>
</dbReference>
<dbReference type="SUPFAM" id="SSF46689">
    <property type="entry name" value="Homeodomain-like"/>
    <property type="match status" value="1"/>
</dbReference>
<gene>
    <name evidence="10" type="ORF">EFA69_19165</name>
</gene>
<evidence type="ECO:0000256" key="1">
    <source>
        <dbReference type="ARBA" id="ARBA00022741"/>
    </source>
</evidence>
<feature type="domain" description="Sigma-54 factor interaction" evidence="8">
    <location>
        <begin position="148"/>
        <end position="377"/>
    </location>
</feature>
<dbReference type="InterPro" id="IPR002197">
    <property type="entry name" value="HTH_Fis"/>
</dbReference>
<dbReference type="CDD" id="cd00009">
    <property type="entry name" value="AAA"/>
    <property type="match status" value="1"/>
</dbReference>
<evidence type="ECO:0000313" key="11">
    <source>
        <dbReference type="Proteomes" id="UP000271010"/>
    </source>
</evidence>
<dbReference type="InterPro" id="IPR003593">
    <property type="entry name" value="AAA+_ATPase"/>
</dbReference>
<evidence type="ECO:0000256" key="2">
    <source>
        <dbReference type="ARBA" id="ARBA00022840"/>
    </source>
</evidence>
<keyword evidence="5" id="KW-0010">Activator</keyword>
<dbReference type="Gene3D" id="1.10.8.60">
    <property type="match status" value="1"/>
</dbReference>
<reference evidence="10 11" key="1">
    <citation type="submission" date="2018-11" db="EMBL/GenBank/DDBJ databases">
        <title>Rufibacter latericius sp. nov., isolated from water in Baiyang Lake.</title>
        <authorList>
            <person name="Yang Y."/>
        </authorList>
    </citation>
    <scope>NUCLEOTIDE SEQUENCE [LARGE SCALE GENOMIC DNA]</scope>
    <source>
        <strain evidence="10 11">MCC P1</strain>
    </source>
</reference>
<evidence type="ECO:0000259" key="8">
    <source>
        <dbReference type="PROSITE" id="PS50045"/>
    </source>
</evidence>
<dbReference type="Pfam" id="PF00158">
    <property type="entry name" value="Sigma54_activat"/>
    <property type="match status" value="1"/>
</dbReference>
<dbReference type="PANTHER" id="PTHR32071:SF121">
    <property type="entry name" value="SIGMA L-DEPENDENT TRANSCRIPTIONAL REGULATOR YQIR-RELATED"/>
    <property type="match status" value="1"/>
</dbReference>
<feature type="domain" description="Response regulatory" evidence="9">
    <location>
        <begin position="7"/>
        <end position="123"/>
    </location>
</feature>
<dbReference type="SUPFAM" id="SSF52172">
    <property type="entry name" value="CheY-like"/>
    <property type="match status" value="1"/>
</dbReference>
<evidence type="ECO:0000256" key="4">
    <source>
        <dbReference type="ARBA" id="ARBA00023125"/>
    </source>
</evidence>
<keyword evidence="3" id="KW-0805">Transcription regulation</keyword>
<dbReference type="RefSeq" id="WP_123134659.1">
    <property type="nucleotide sequence ID" value="NZ_RJJE01000017.1"/>
</dbReference>
<protein>
    <submittedName>
        <fullName evidence="10">Sigma-54-dependent Fis family transcriptional regulator</fullName>
    </submittedName>
</protein>